<evidence type="ECO:0000256" key="19">
    <source>
        <dbReference type="ARBA" id="ARBA00048173"/>
    </source>
</evidence>
<dbReference type="SUPFAM" id="SSF53098">
    <property type="entry name" value="Ribonuclease H-like"/>
    <property type="match status" value="1"/>
</dbReference>
<evidence type="ECO:0000256" key="12">
    <source>
        <dbReference type="ARBA" id="ARBA00022842"/>
    </source>
</evidence>
<dbReference type="InterPro" id="IPR001584">
    <property type="entry name" value="Integrase_cat-core"/>
</dbReference>
<dbReference type="GO" id="GO:0005524">
    <property type="term" value="F:ATP binding"/>
    <property type="evidence" value="ECO:0007669"/>
    <property type="project" value="UniProtKB-KW"/>
</dbReference>
<dbReference type="GO" id="GO:0006508">
    <property type="term" value="P:proteolysis"/>
    <property type="evidence" value="ECO:0007669"/>
    <property type="project" value="UniProtKB-KW"/>
</dbReference>
<proteinExistence type="predicted"/>
<sequence length="273" mass="30378">MFNSLKPFVTTSKPIRIQVATGDANSNLTALGIGMVKILNHNNTLLLQKCLYVPKLKCNLISLLELLKKQLTVSHTNNVFSLSANGKEFMYGNIIGKLMVIDYTIPKAILTNKMNDPWHERLGHPRASTLKHLGLPRVQNKQVTQAALQSHFEPALLTLDCVHMDMVGPINTQSISGKQYFLTIVDQASSFKIIAMENSQERKLKKPVSDRGGEFINNNFKKLSEEGGFVHIMSPPETPQHNVFAEQANCTILEKARCLLAMSNIPALFGLIL</sequence>
<dbReference type="PANTHER" id="PTHR42648:SF11">
    <property type="entry name" value="TRANSPOSON TY4-P GAG-POL POLYPROTEIN"/>
    <property type="match status" value="1"/>
</dbReference>
<keyword evidence="12" id="KW-0460">Magnesium</keyword>
<keyword evidence="11" id="KW-0067">ATP-binding</keyword>
<dbReference type="AlphaFoldDB" id="A0A9Q3EUI9"/>
<evidence type="ECO:0000256" key="14">
    <source>
        <dbReference type="ARBA" id="ARBA00022908"/>
    </source>
</evidence>
<dbReference type="Proteomes" id="UP000765509">
    <property type="component" value="Unassembled WGS sequence"/>
</dbReference>
<evidence type="ECO:0000256" key="1">
    <source>
        <dbReference type="ARBA" id="ARBA00002180"/>
    </source>
</evidence>
<feature type="domain" description="Integrase catalytic" evidence="21">
    <location>
        <begin position="209"/>
        <end position="273"/>
    </location>
</feature>
<dbReference type="GO" id="GO:0003887">
    <property type="term" value="F:DNA-directed DNA polymerase activity"/>
    <property type="evidence" value="ECO:0007669"/>
    <property type="project" value="UniProtKB-KW"/>
</dbReference>
<keyword evidence="5" id="KW-0548">Nucleotidyltransferase</keyword>
<keyword evidence="4" id="KW-0645">Protease</keyword>
<keyword evidence="23" id="KW-1185">Reference proteome</keyword>
<dbReference type="GO" id="GO:0003723">
    <property type="term" value="F:RNA binding"/>
    <property type="evidence" value="ECO:0007669"/>
    <property type="project" value="UniProtKB-KW"/>
</dbReference>
<evidence type="ECO:0000256" key="20">
    <source>
        <dbReference type="ARBA" id="ARBA00049244"/>
    </source>
</evidence>
<dbReference type="InterPro" id="IPR039537">
    <property type="entry name" value="Retrotran_Ty1/copia-like"/>
</dbReference>
<keyword evidence="17" id="KW-0917">Virion maturation</keyword>
<evidence type="ECO:0000256" key="10">
    <source>
        <dbReference type="ARBA" id="ARBA00022801"/>
    </source>
</evidence>
<comment type="function">
    <text evidence="1">The aspartyl protease (PR) mediates the proteolytic cleavages of the Gag and Gag-Pol polyproteins after assembly of the VLP.</text>
</comment>
<evidence type="ECO:0000256" key="11">
    <source>
        <dbReference type="ARBA" id="ARBA00022840"/>
    </source>
</evidence>
<keyword evidence="8" id="KW-0547">Nucleotide-binding</keyword>
<dbReference type="GO" id="GO:0008233">
    <property type="term" value="F:peptidase activity"/>
    <property type="evidence" value="ECO:0007669"/>
    <property type="project" value="UniProtKB-KW"/>
</dbReference>
<gene>
    <name evidence="22" type="ORF">O181_064841</name>
</gene>
<keyword evidence="9" id="KW-0255">Endonuclease</keyword>
<organism evidence="22 23">
    <name type="scientific">Austropuccinia psidii MF-1</name>
    <dbReference type="NCBI Taxonomy" id="1389203"/>
    <lineage>
        <taxon>Eukaryota</taxon>
        <taxon>Fungi</taxon>
        <taxon>Dikarya</taxon>
        <taxon>Basidiomycota</taxon>
        <taxon>Pucciniomycotina</taxon>
        <taxon>Pucciniomycetes</taxon>
        <taxon>Pucciniales</taxon>
        <taxon>Sphaerophragmiaceae</taxon>
        <taxon>Austropuccinia</taxon>
    </lineage>
</organism>
<dbReference type="GO" id="GO:0015074">
    <property type="term" value="P:DNA integration"/>
    <property type="evidence" value="ECO:0007669"/>
    <property type="project" value="UniProtKB-KW"/>
</dbReference>
<evidence type="ECO:0000256" key="2">
    <source>
        <dbReference type="ARBA" id="ARBA00022578"/>
    </source>
</evidence>
<keyword evidence="3" id="KW-1188">Viral release from host cell</keyword>
<dbReference type="InterPro" id="IPR054722">
    <property type="entry name" value="PolX-like_BBD"/>
</dbReference>
<evidence type="ECO:0000259" key="21">
    <source>
        <dbReference type="PROSITE" id="PS50994"/>
    </source>
</evidence>
<evidence type="ECO:0000313" key="22">
    <source>
        <dbReference type="EMBL" id="MBW0525126.1"/>
    </source>
</evidence>
<evidence type="ECO:0000256" key="9">
    <source>
        <dbReference type="ARBA" id="ARBA00022759"/>
    </source>
</evidence>
<comment type="catalytic activity">
    <reaction evidence="20">
        <text>DNA(n) + a 2'-deoxyribonucleoside 5'-triphosphate = DNA(n+1) + diphosphate</text>
        <dbReference type="Rhea" id="RHEA:22508"/>
        <dbReference type="Rhea" id="RHEA-COMP:17339"/>
        <dbReference type="Rhea" id="RHEA-COMP:17340"/>
        <dbReference type="ChEBI" id="CHEBI:33019"/>
        <dbReference type="ChEBI" id="CHEBI:61560"/>
        <dbReference type="ChEBI" id="CHEBI:173112"/>
        <dbReference type="EC" id="2.7.7.7"/>
    </reaction>
</comment>
<keyword evidence="16" id="KW-0239">DNA-directed DNA polymerase</keyword>
<comment type="catalytic activity">
    <reaction evidence="19">
        <text>DNA(n) + a 2'-deoxyribonucleoside 5'-triphosphate = DNA(n+1) + diphosphate</text>
        <dbReference type="Rhea" id="RHEA:22508"/>
        <dbReference type="Rhea" id="RHEA-COMP:17339"/>
        <dbReference type="Rhea" id="RHEA-COMP:17340"/>
        <dbReference type="ChEBI" id="CHEBI:33019"/>
        <dbReference type="ChEBI" id="CHEBI:61560"/>
        <dbReference type="ChEBI" id="CHEBI:173112"/>
        <dbReference type="EC" id="2.7.7.49"/>
    </reaction>
</comment>
<dbReference type="InterPro" id="IPR036397">
    <property type="entry name" value="RNaseH_sf"/>
</dbReference>
<dbReference type="GO" id="GO:0004519">
    <property type="term" value="F:endonuclease activity"/>
    <property type="evidence" value="ECO:0007669"/>
    <property type="project" value="UniProtKB-KW"/>
</dbReference>
<dbReference type="Gene3D" id="3.30.420.10">
    <property type="entry name" value="Ribonuclease H-like superfamily/Ribonuclease H"/>
    <property type="match status" value="1"/>
</dbReference>
<evidence type="ECO:0000256" key="4">
    <source>
        <dbReference type="ARBA" id="ARBA00022670"/>
    </source>
</evidence>
<dbReference type="GO" id="GO:0046872">
    <property type="term" value="F:metal ion binding"/>
    <property type="evidence" value="ECO:0007669"/>
    <property type="project" value="UniProtKB-KW"/>
</dbReference>
<dbReference type="PANTHER" id="PTHR42648">
    <property type="entry name" value="TRANSPOSASE, PUTATIVE-RELATED"/>
    <property type="match status" value="1"/>
</dbReference>
<keyword evidence="16" id="KW-0808">Transferase</keyword>
<protein>
    <recommendedName>
        <fullName evidence="21">Integrase catalytic domain-containing protein</fullName>
    </recommendedName>
</protein>
<evidence type="ECO:0000256" key="16">
    <source>
        <dbReference type="ARBA" id="ARBA00022932"/>
    </source>
</evidence>
<keyword evidence="14" id="KW-0229">DNA integration</keyword>
<dbReference type="GO" id="GO:0003964">
    <property type="term" value="F:RNA-directed DNA polymerase activity"/>
    <property type="evidence" value="ECO:0007669"/>
    <property type="project" value="UniProtKB-KW"/>
</dbReference>
<keyword evidence="7" id="KW-0479">Metal-binding</keyword>
<evidence type="ECO:0000256" key="5">
    <source>
        <dbReference type="ARBA" id="ARBA00022695"/>
    </source>
</evidence>
<dbReference type="EMBL" id="AVOT02031569">
    <property type="protein sequence ID" value="MBW0525126.1"/>
    <property type="molecule type" value="Genomic_DNA"/>
</dbReference>
<evidence type="ECO:0000256" key="13">
    <source>
        <dbReference type="ARBA" id="ARBA00022884"/>
    </source>
</evidence>
<accession>A0A9Q3EUI9</accession>
<keyword evidence="15" id="KW-0695">RNA-directed DNA polymerase</keyword>
<evidence type="ECO:0000256" key="6">
    <source>
        <dbReference type="ARBA" id="ARBA00022722"/>
    </source>
</evidence>
<dbReference type="GO" id="GO:0005634">
    <property type="term" value="C:nucleus"/>
    <property type="evidence" value="ECO:0007669"/>
    <property type="project" value="UniProtKB-ARBA"/>
</dbReference>
<keyword evidence="18" id="KW-0233">DNA recombination</keyword>
<evidence type="ECO:0000256" key="8">
    <source>
        <dbReference type="ARBA" id="ARBA00022741"/>
    </source>
</evidence>
<evidence type="ECO:0000313" key="23">
    <source>
        <dbReference type="Proteomes" id="UP000765509"/>
    </source>
</evidence>
<dbReference type="Pfam" id="PF22936">
    <property type="entry name" value="Pol_BBD"/>
    <property type="match status" value="1"/>
</dbReference>
<dbReference type="GO" id="GO:0032196">
    <property type="term" value="P:transposition"/>
    <property type="evidence" value="ECO:0007669"/>
    <property type="project" value="UniProtKB-KW"/>
</dbReference>
<dbReference type="GO" id="GO:0006310">
    <property type="term" value="P:DNA recombination"/>
    <property type="evidence" value="ECO:0007669"/>
    <property type="project" value="UniProtKB-KW"/>
</dbReference>
<evidence type="ECO:0000256" key="3">
    <source>
        <dbReference type="ARBA" id="ARBA00022612"/>
    </source>
</evidence>
<evidence type="ECO:0000256" key="18">
    <source>
        <dbReference type="ARBA" id="ARBA00023172"/>
    </source>
</evidence>
<keyword evidence="10" id="KW-0378">Hydrolase</keyword>
<keyword evidence="13" id="KW-0694">RNA-binding</keyword>
<evidence type="ECO:0000256" key="15">
    <source>
        <dbReference type="ARBA" id="ARBA00022918"/>
    </source>
</evidence>
<comment type="caution">
    <text evidence="22">The sequence shown here is derived from an EMBL/GenBank/DDBJ whole genome shotgun (WGS) entry which is preliminary data.</text>
</comment>
<dbReference type="InterPro" id="IPR012337">
    <property type="entry name" value="RNaseH-like_sf"/>
</dbReference>
<keyword evidence="2" id="KW-0815">Transposition</keyword>
<reference evidence="22" key="1">
    <citation type="submission" date="2021-03" db="EMBL/GenBank/DDBJ databases">
        <title>Draft genome sequence of rust myrtle Austropuccinia psidii MF-1, a brazilian biotype.</title>
        <authorList>
            <person name="Quecine M.C."/>
            <person name="Pachon D.M.R."/>
            <person name="Bonatelli M.L."/>
            <person name="Correr F.H."/>
            <person name="Franceschini L.M."/>
            <person name="Leite T.F."/>
            <person name="Margarido G.R.A."/>
            <person name="Almeida C.A."/>
            <person name="Ferrarezi J.A."/>
            <person name="Labate C.A."/>
        </authorList>
    </citation>
    <scope>NUCLEOTIDE SEQUENCE</scope>
    <source>
        <strain evidence="22">MF-1</strain>
    </source>
</reference>
<evidence type="ECO:0000256" key="7">
    <source>
        <dbReference type="ARBA" id="ARBA00022723"/>
    </source>
</evidence>
<dbReference type="OrthoDB" id="7691805at2759"/>
<dbReference type="PROSITE" id="PS50994">
    <property type="entry name" value="INTEGRASE"/>
    <property type="match status" value="1"/>
</dbReference>
<evidence type="ECO:0000256" key="17">
    <source>
        <dbReference type="ARBA" id="ARBA00023113"/>
    </source>
</evidence>
<keyword evidence="6" id="KW-0540">Nuclease</keyword>
<name>A0A9Q3EUI9_9BASI</name>